<dbReference type="Pfam" id="PF01311">
    <property type="entry name" value="Bac_export_1"/>
    <property type="match status" value="1"/>
</dbReference>
<dbReference type="InterPro" id="IPR006303">
    <property type="entry name" value="FliR"/>
</dbReference>
<comment type="function">
    <text evidence="1 14">Role in flagellar biosynthesis.</text>
</comment>
<dbReference type="AlphaFoldDB" id="D9SKH8"/>
<dbReference type="NCBIfam" id="TIGR00328">
    <property type="entry name" value="flhB"/>
    <property type="match status" value="1"/>
</dbReference>
<proteinExistence type="inferred from homology"/>
<dbReference type="InterPro" id="IPR006135">
    <property type="entry name" value="T3SS_substrate_exporter"/>
</dbReference>
<comment type="similarity">
    <text evidence="2 14">Belongs to the FliR/MopE/SpaR family.</text>
</comment>
<keyword evidence="10 14" id="KW-0472">Membrane</keyword>
<reference evidence="15 16" key="1">
    <citation type="submission" date="2010-08" db="EMBL/GenBank/DDBJ databases">
        <title>Complete sequence of Clostridium cellulovorans 743B.</title>
        <authorList>
            <consortium name="US DOE Joint Genome Institute"/>
            <person name="Lucas S."/>
            <person name="Copeland A."/>
            <person name="Lapidus A."/>
            <person name="Cheng J.-F."/>
            <person name="Bruce D."/>
            <person name="Goodwin L."/>
            <person name="Pitluck S."/>
            <person name="Chertkov O."/>
            <person name="Detter J.C."/>
            <person name="Han C."/>
            <person name="Tapia R."/>
            <person name="Land M."/>
            <person name="Hauser L."/>
            <person name="Chang Y.-J."/>
            <person name="Jeffries C."/>
            <person name="Kyrpides N."/>
            <person name="Ivanova N."/>
            <person name="Mikhailova N."/>
            <person name="Hemme C.L."/>
            <person name="Woyke T."/>
        </authorList>
    </citation>
    <scope>NUCLEOTIDE SEQUENCE [LARGE SCALE GENOMIC DNA]</scope>
    <source>
        <strain evidence="16">ATCC 35296 / DSM 3052 / OCM 3 / 743B</strain>
    </source>
</reference>
<feature type="transmembrane region" description="Helical" evidence="14">
    <location>
        <begin position="118"/>
        <end position="136"/>
    </location>
</feature>
<dbReference type="InterPro" id="IPR029025">
    <property type="entry name" value="T3SS_substrate_exporter_C"/>
</dbReference>
<keyword evidence="15" id="KW-0966">Cell projection</keyword>
<evidence type="ECO:0000256" key="3">
    <source>
        <dbReference type="ARBA" id="ARBA00010690"/>
    </source>
</evidence>
<protein>
    <recommendedName>
        <fullName evidence="13 14">Flagellar biosynthetic protein FliR</fullName>
    </recommendedName>
</protein>
<keyword evidence="9 14" id="KW-1133">Transmembrane helix</keyword>
<evidence type="ECO:0000313" key="15">
    <source>
        <dbReference type="EMBL" id="ADL51474.1"/>
    </source>
</evidence>
<keyword evidence="15" id="KW-0969">Cilium</keyword>
<dbReference type="KEGG" id="ccb:Clocel_1730"/>
<keyword evidence="12" id="KW-1006">Bacterial flagellum protein export</keyword>
<dbReference type="GO" id="GO:0009306">
    <property type="term" value="P:protein secretion"/>
    <property type="evidence" value="ECO:0007669"/>
    <property type="project" value="InterPro"/>
</dbReference>
<evidence type="ECO:0000256" key="12">
    <source>
        <dbReference type="ARBA" id="ARBA00023225"/>
    </source>
</evidence>
<dbReference type="SUPFAM" id="SSF160544">
    <property type="entry name" value="EscU C-terminal domain-like"/>
    <property type="match status" value="1"/>
</dbReference>
<comment type="similarity">
    <text evidence="3">Belongs to the type III secretion exporter family.</text>
</comment>
<keyword evidence="5 14" id="KW-1003">Cell membrane</keyword>
<evidence type="ECO:0000256" key="7">
    <source>
        <dbReference type="ARBA" id="ARBA00022795"/>
    </source>
</evidence>
<evidence type="ECO:0000256" key="6">
    <source>
        <dbReference type="ARBA" id="ARBA00022692"/>
    </source>
</evidence>
<dbReference type="eggNOG" id="COG1377">
    <property type="taxonomic scope" value="Bacteria"/>
</dbReference>
<keyword evidence="6 14" id="KW-0812">Transmembrane</keyword>
<organism evidence="15 16">
    <name type="scientific">Clostridium cellulovorans (strain ATCC 35296 / DSM 3052 / OCM 3 / 743B)</name>
    <dbReference type="NCBI Taxonomy" id="573061"/>
    <lineage>
        <taxon>Bacteria</taxon>
        <taxon>Bacillati</taxon>
        <taxon>Bacillota</taxon>
        <taxon>Clostridia</taxon>
        <taxon>Eubacteriales</taxon>
        <taxon>Clostridiaceae</taxon>
        <taxon>Clostridium</taxon>
    </lineage>
</organism>
<dbReference type="RefSeq" id="WP_010077314.1">
    <property type="nucleotide sequence ID" value="NC_014393.1"/>
</dbReference>
<feature type="transmembrane region" description="Helical" evidence="14">
    <location>
        <begin position="344"/>
        <end position="364"/>
    </location>
</feature>
<dbReference type="EMBL" id="CP002160">
    <property type="protein sequence ID" value="ADL51474.1"/>
    <property type="molecule type" value="Genomic_DNA"/>
</dbReference>
<evidence type="ECO:0000256" key="9">
    <source>
        <dbReference type="ARBA" id="ARBA00022989"/>
    </source>
</evidence>
<evidence type="ECO:0000256" key="4">
    <source>
        <dbReference type="ARBA" id="ARBA00022448"/>
    </source>
</evidence>
<dbReference type="GO" id="GO:0006605">
    <property type="term" value="P:protein targeting"/>
    <property type="evidence" value="ECO:0007669"/>
    <property type="project" value="UniProtKB-UniRule"/>
</dbReference>
<dbReference type="OrthoDB" id="9807950at2"/>
<feature type="transmembrane region" description="Helical" evidence="14">
    <location>
        <begin position="78"/>
        <end position="98"/>
    </location>
</feature>
<dbReference type="NCBIfam" id="NF009411">
    <property type="entry name" value="PRK12772.1"/>
    <property type="match status" value="1"/>
</dbReference>
<feature type="transmembrane region" description="Helical" evidence="14">
    <location>
        <begin position="447"/>
        <end position="465"/>
    </location>
</feature>
<dbReference type="GO" id="GO:0005886">
    <property type="term" value="C:plasma membrane"/>
    <property type="evidence" value="ECO:0007669"/>
    <property type="project" value="UniProtKB-SubCell"/>
</dbReference>
<dbReference type="NCBIfam" id="TIGR01400">
    <property type="entry name" value="fliR"/>
    <property type="match status" value="1"/>
</dbReference>
<evidence type="ECO:0000256" key="1">
    <source>
        <dbReference type="ARBA" id="ARBA00002578"/>
    </source>
</evidence>
<keyword evidence="4" id="KW-0813">Transport</keyword>
<name>D9SKH8_CLOC7</name>
<comment type="subcellular location">
    <subcellularLocation>
        <location evidence="14">Cell membrane</location>
        <topology evidence="14">Multi-pass membrane protein</topology>
    </subcellularLocation>
    <subcellularLocation>
        <location evidence="14">Bacterial flagellum basal body</location>
    </subcellularLocation>
</comment>
<dbReference type="InterPro" id="IPR002010">
    <property type="entry name" value="T3SS_IM_R"/>
</dbReference>
<feature type="transmembrane region" description="Helical" evidence="14">
    <location>
        <begin position="400"/>
        <end position="418"/>
    </location>
</feature>
<gene>
    <name evidence="15" type="ordered locus">Clocel_1730</name>
</gene>
<dbReference type="HOGENOM" id="CLU_030940_0_0_9"/>
<accession>D9SKH8</accession>
<sequence>MINITFFVALILITLRLAGMFIAAPGILPTGTPNILKAVLILILAYMVLPVINYSGASALTEPTKLIIQCLNEFSTGLAVGFIINLFFIAARIAGSIIDMQVGFSMVTLFDPTANSTATYLERFFNLIAIMIFFIIDGHHYVIKAFIATYDKVSIGVFFLDQGTLQEILKLFGHFYAIGVKIALPIILVILVADVLMGVLSRTMPQLNIMILGMPVKLLIGFGILAVSAPFFVRLITNSFQEVPHALEKIFSITSILVVFADEKSEEATSKKLADAKKKGQIARSKDLGLGITFLATAFGLAALGNMFIDRMSNIIMKFFSVTNGNLTEDGLIEILKIAMIDGAILILPIAFIVMVTGVAASLAQTGFMNTSEPLKPDLKKINPVDGFKRIFSMRSVVDLLKNVTIIIIVGYVGYKLVSDDIVDIMLLINLKEGAILYELKKIVTSILLKIALILSVIGIADYMYQKKKFLKEMRMTKQEVKEEYKQMEGDPEIKAKRKQKMKELSRARMMAAVPNATVVVTNPTHFAVALKYEEGSAGAPMVVAKGTDNIAFKIKEIAKENKVPIIENKPLARLIYKEVDIDEEIPIDMYQAVAEILAMVLKMKKR</sequence>
<evidence type="ECO:0000256" key="2">
    <source>
        <dbReference type="ARBA" id="ARBA00009772"/>
    </source>
</evidence>
<dbReference type="STRING" id="573061.Clocel_1730"/>
<keyword evidence="7" id="KW-1005">Bacterial flagellum biogenesis</keyword>
<dbReference type="PANTHER" id="PTHR30531:SF12">
    <property type="entry name" value="FLAGELLAR BIOSYNTHETIC PROTEIN FLHB"/>
    <property type="match status" value="1"/>
</dbReference>
<dbReference type="PANTHER" id="PTHR30531">
    <property type="entry name" value="FLAGELLAR BIOSYNTHETIC PROTEIN FLHB"/>
    <property type="match status" value="1"/>
</dbReference>
<keyword evidence="15" id="KW-0282">Flagellum</keyword>
<dbReference type="FunFam" id="3.40.1690.10:FF:000001">
    <property type="entry name" value="Flagellar biosynthetic protein FlhB"/>
    <property type="match status" value="1"/>
</dbReference>
<evidence type="ECO:0000256" key="5">
    <source>
        <dbReference type="ARBA" id="ARBA00022475"/>
    </source>
</evidence>
<dbReference type="Proteomes" id="UP000002730">
    <property type="component" value="Chromosome"/>
</dbReference>
<keyword evidence="11 14" id="KW-0975">Bacterial flagellum</keyword>
<dbReference type="GO" id="GO:0044780">
    <property type="term" value="P:bacterial-type flagellum assembly"/>
    <property type="evidence" value="ECO:0007669"/>
    <property type="project" value="UniProtKB-UniRule"/>
</dbReference>
<evidence type="ECO:0000313" key="16">
    <source>
        <dbReference type="Proteomes" id="UP000002730"/>
    </source>
</evidence>
<dbReference type="Pfam" id="PF01312">
    <property type="entry name" value="Bac_export_2"/>
    <property type="match status" value="1"/>
</dbReference>
<feature type="transmembrane region" description="Helical" evidence="14">
    <location>
        <begin position="209"/>
        <end position="233"/>
    </location>
</feature>
<feature type="transmembrane region" description="Helical" evidence="14">
    <location>
        <begin position="175"/>
        <end position="197"/>
    </location>
</feature>
<keyword evidence="8" id="KW-0653">Protein transport</keyword>
<evidence type="ECO:0000256" key="10">
    <source>
        <dbReference type="ARBA" id="ARBA00023136"/>
    </source>
</evidence>
<evidence type="ECO:0000256" key="13">
    <source>
        <dbReference type="NCBIfam" id="TIGR01400"/>
    </source>
</evidence>
<feature type="transmembrane region" description="Helical" evidence="14">
    <location>
        <begin position="39"/>
        <end position="57"/>
    </location>
</feature>
<dbReference type="GO" id="GO:0009425">
    <property type="term" value="C:bacterial-type flagellum basal body"/>
    <property type="evidence" value="ECO:0007669"/>
    <property type="project" value="UniProtKB-SubCell"/>
</dbReference>
<dbReference type="Gene3D" id="3.40.1690.10">
    <property type="entry name" value="secretion proteins EscU"/>
    <property type="match status" value="1"/>
</dbReference>
<feature type="transmembrane region" description="Helical" evidence="14">
    <location>
        <begin position="288"/>
        <end position="309"/>
    </location>
</feature>
<evidence type="ECO:0000256" key="8">
    <source>
        <dbReference type="ARBA" id="ARBA00022927"/>
    </source>
</evidence>
<keyword evidence="16" id="KW-1185">Reference proteome</keyword>
<dbReference type="PRINTS" id="PR00950">
    <property type="entry name" value="TYPE3IMSPROT"/>
</dbReference>
<evidence type="ECO:0000256" key="14">
    <source>
        <dbReference type="RuleBase" id="RU362071"/>
    </source>
</evidence>
<dbReference type="eggNOG" id="COG1684">
    <property type="taxonomic scope" value="Bacteria"/>
</dbReference>
<dbReference type="Gene3D" id="6.10.250.2080">
    <property type="match status" value="1"/>
</dbReference>
<dbReference type="InterPro" id="IPR006136">
    <property type="entry name" value="FlhB"/>
</dbReference>
<evidence type="ECO:0000256" key="11">
    <source>
        <dbReference type="ARBA" id="ARBA00023143"/>
    </source>
</evidence>